<dbReference type="KEGG" id="cbr:CBG_27945"/>
<protein>
    <submittedName>
        <fullName evidence="1">Protein CBG27945</fullName>
    </submittedName>
</protein>
<dbReference type="AlphaFoldDB" id="B6IJN7"/>
<dbReference type="EMBL" id="HE601046">
    <property type="protein sequence ID" value="CAS00117.1"/>
    <property type="molecule type" value="Genomic_DNA"/>
</dbReference>
<name>B6IJN7_CAEBR</name>
<accession>B6IJN7</accession>
<dbReference type="Proteomes" id="UP000008549">
    <property type="component" value="Unassembled WGS sequence"/>
</dbReference>
<reference evidence="1 2" key="1">
    <citation type="journal article" date="2003" name="PLoS Biol.">
        <title>The genome sequence of Caenorhabditis briggsae: a platform for comparative genomics.</title>
        <authorList>
            <person name="Stein L.D."/>
            <person name="Bao Z."/>
            <person name="Blasiar D."/>
            <person name="Blumenthal T."/>
            <person name="Brent M.R."/>
            <person name="Chen N."/>
            <person name="Chinwalla A."/>
            <person name="Clarke L."/>
            <person name="Clee C."/>
            <person name="Coghlan A."/>
            <person name="Coulson A."/>
            <person name="D'Eustachio P."/>
            <person name="Fitch D.H."/>
            <person name="Fulton L.A."/>
            <person name="Fulton R.E."/>
            <person name="Griffiths-Jones S."/>
            <person name="Harris T.W."/>
            <person name="Hillier L.W."/>
            <person name="Kamath R."/>
            <person name="Kuwabara P.E."/>
            <person name="Mardis E.R."/>
            <person name="Marra M.A."/>
            <person name="Miner T.L."/>
            <person name="Minx P."/>
            <person name="Mullikin J.C."/>
            <person name="Plumb R.W."/>
            <person name="Rogers J."/>
            <person name="Schein J.E."/>
            <person name="Sohrmann M."/>
            <person name="Spieth J."/>
            <person name="Stajich J.E."/>
            <person name="Wei C."/>
            <person name="Willey D."/>
            <person name="Wilson R.K."/>
            <person name="Durbin R."/>
            <person name="Waterston R.H."/>
        </authorList>
    </citation>
    <scope>NUCLEOTIDE SEQUENCE [LARGE SCALE GENOMIC DNA]</scope>
    <source>
        <strain evidence="1 2">AF16</strain>
    </source>
</reference>
<reference evidence="1 2" key="2">
    <citation type="journal article" date="2011" name="PLoS Genet.">
        <title>Caenorhabditis briggsae recombinant inbred line genotypes reveal inter-strain incompatibility and the evolution of recombination.</title>
        <authorList>
            <person name="Ross J.A."/>
            <person name="Koboldt D.C."/>
            <person name="Staisch J.E."/>
            <person name="Chamberlin H.M."/>
            <person name="Gupta B.P."/>
            <person name="Miller R.D."/>
            <person name="Baird S.E."/>
            <person name="Haag E.S."/>
        </authorList>
    </citation>
    <scope>NUCLEOTIDE SEQUENCE [LARGE SCALE GENOMIC DNA]</scope>
    <source>
        <strain evidence="1 2">AF16</strain>
    </source>
</reference>
<dbReference type="RefSeq" id="XP_045099677.1">
    <property type="nucleotide sequence ID" value="XM_045240233.1"/>
</dbReference>
<evidence type="ECO:0000313" key="2">
    <source>
        <dbReference type="Proteomes" id="UP000008549"/>
    </source>
</evidence>
<proteinExistence type="predicted"/>
<dbReference type="InParanoid" id="B6IJN7"/>
<evidence type="ECO:0000313" key="1">
    <source>
        <dbReference type="EMBL" id="CAS00117.1"/>
    </source>
</evidence>
<organism evidence="1 2">
    <name type="scientific">Caenorhabditis briggsae</name>
    <dbReference type="NCBI Taxonomy" id="6238"/>
    <lineage>
        <taxon>Eukaryota</taxon>
        <taxon>Metazoa</taxon>
        <taxon>Ecdysozoa</taxon>
        <taxon>Nematoda</taxon>
        <taxon>Chromadorea</taxon>
        <taxon>Rhabditida</taxon>
        <taxon>Rhabditina</taxon>
        <taxon>Rhabditomorpha</taxon>
        <taxon>Rhabditoidea</taxon>
        <taxon>Rhabditidae</taxon>
        <taxon>Peloderinae</taxon>
        <taxon>Caenorhabditis</taxon>
    </lineage>
</organism>
<dbReference type="GeneID" id="68919394"/>
<keyword evidence="2" id="KW-1185">Reference proteome</keyword>
<gene>
    <name evidence="1" type="ORF">CBG27945</name>
    <name evidence="1" type="ORF">CBG_27945</name>
</gene>
<dbReference type="HOGENOM" id="CLU_3034366_0_0_1"/>
<sequence>MMLAQPKSAGDFNERRFILLLNDLTEGRNTLNNWPDAIVSLRRSLLVDAMLTSNK</sequence>
<dbReference type="CTD" id="68919394"/>